<evidence type="ECO:0000313" key="2">
    <source>
        <dbReference type="Proteomes" id="UP000024635"/>
    </source>
</evidence>
<dbReference type="Proteomes" id="UP000024635">
    <property type="component" value="Unassembled WGS sequence"/>
</dbReference>
<sequence>MSSPREYALPAPALDKPDVRGEADFAFVPHRLATASHGSRLTKLYTGPQFQPGISWPDKSRSARLVSATPKSKLAGDYVQKYLHMPCPCAPTSTFAAPSAHSATTPVPSPSTH</sequence>
<proteinExistence type="predicted"/>
<keyword evidence="2" id="KW-1185">Reference proteome</keyword>
<evidence type="ECO:0000313" key="1">
    <source>
        <dbReference type="EMBL" id="EYC45499.1"/>
    </source>
</evidence>
<name>A0A016X0A9_9BILA</name>
<gene>
    <name evidence="1" type="primary">Acey_s0425.g1227</name>
    <name evidence="1" type="ORF">Y032_0425g1227</name>
</gene>
<dbReference type="EMBL" id="JARK01000025">
    <property type="protein sequence ID" value="EYC45499.1"/>
    <property type="molecule type" value="Genomic_DNA"/>
</dbReference>
<organism evidence="1 2">
    <name type="scientific">Ancylostoma ceylanicum</name>
    <dbReference type="NCBI Taxonomy" id="53326"/>
    <lineage>
        <taxon>Eukaryota</taxon>
        <taxon>Metazoa</taxon>
        <taxon>Ecdysozoa</taxon>
        <taxon>Nematoda</taxon>
        <taxon>Chromadorea</taxon>
        <taxon>Rhabditida</taxon>
        <taxon>Rhabditina</taxon>
        <taxon>Rhabditomorpha</taxon>
        <taxon>Strongyloidea</taxon>
        <taxon>Ancylostomatidae</taxon>
        <taxon>Ancylostomatinae</taxon>
        <taxon>Ancylostoma</taxon>
    </lineage>
</organism>
<comment type="caution">
    <text evidence="1">The sequence shown here is derived from an EMBL/GenBank/DDBJ whole genome shotgun (WGS) entry which is preliminary data.</text>
</comment>
<reference evidence="2" key="1">
    <citation type="journal article" date="2015" name="Nat. Genet.">
        <title>The genome and transcriptome of the zoonotic hookworm Ancylostoma ceylanicum identify infection-specific gene families.</title>
        <authorList>
            <person name="Schwarz E.M."/>
            <person name="Hu Y."/>
            <person name="Antoshechkin I."/>
            <person name="Miller M.M."/>
            <person name="Sternberg P.W."/>
            <person name="Aroian R.V."/>
        </authorList>
    </citation>
    <scope>NUCLEOTIDE SEQUENCE</scope>
    <source>
        <strain evidence="2">HY135</strain>
    </source>
</reference>
<protein>
    <submittedName>
        <fullName evidence="1">Uncharacterized protein</fullName>
    </submittedName>
</protein>
<accession>A0A016X0A9</accession>
<dbReference type="AlphaFoldDB" id="A0A016X0A9"/>